<dbReference type="AlphaFoldDB" id="A0A328YIV0"/>
<gene>
    <name evidence="2" type="ORF">CLV55_103209</name>
</gene>
<sequence>MEKEACCETMKYHINYKCDIHKNPFDCPDAVIYSSKKRKSLV</sequence>
<name>A0A328YIV0_9FLAO</name>
<feature type="domain" description="DUF6980" evidence="1">
    <location>
        <begin position="5"/>
        <end position="37"/>
    </location>
</feature>
<dbReference type="InterPro" id="IPR053918">
    <property type="entry name" value="DUF6980"/>
</dbReference>
<evidence type="ECO:0000259" key="1">
    <source>
        <dbReference type="Pfam" id="PF22400"/>
    </source>
</evidence>
<protein>
    <recommendedName>
        <fullName evidence="1">DUF6980 domain-containing protein</fullName>
    </recommendedName>
</protein>
<proteinExistence type="predicted"/>
<organism evidence="2 3">
    <name type="scientific">Flavobacterium aciduliphilum</name>
    <dbReference type="NCBI Taxonomy" id="1101402"/>
    <lineage>
        <taxon>Bacteria</taxon>
        <taxon>Pseudomonadati</taxon>
        <taxon>Bacteroidota</taxon>
        <taxon>Flavobacteriia</taxon>
        <taxon>Flavobacteriales</taxon>
        <taxon>Flavobacteriaceae</taxon>
        <taxon>Flavobacterium</taxon>
    </lineage>
</organism>
<reference evidence="2 3" key="1">
    <citation type="submission" date="2018-06" db="EMBL/GenBank/DDBJ databases">
        <title>Genomic Encyclopedia of Archaeal and Bacterial Type Strains, Phase II (KMG-II): from individual species to whole genera.</title>
        <authorList>
            <person name="Goeker M."/>
        </authorList>
    </citation>
    <scope>NUCLEOTIDE SEQUENCE [LARGE SCALE GENOMIC DNA]</scope>
    <source>
        <strain evidence="2 3">DSM 25663</strain>
    </source>
</reference>
<evidence type="ECO:0000313" key="3">
    <source>
        <dbReference type="Proteomes" id="UP000248840"/>
    </source>
</evidence>
<comment type="caution">
    <text evidence="2">The sequence shown here is derived from an EMBL/GenBank/DDBJ whole genome shotgun (WGS) entry which is preliminary data.</text>
</comment>
<dbReference type="Pfam" id="PF22400">
    <property type="entry name" value="DUF6980"/>
    <property type="match status" value="1"/>
</dbReference>
<evidence type="ECO:0000313" key="2">
    <source>
        <dbReference type="EMBL" id="RAR73889.1"/>
    </source>
</evidence>
<keyword evidence="3" id="KW-1185">Reference proteome</keyword>
<dbReference type="EMBL" id="QLSZ01000003">
    <property type="protein sequence ID" value="RAR73889.1"/>
    <property type="molecule type" value="Genomic_DNA"/>
</dbReference>
<dbReference type="Proteomes" id="UP000248840">
    <property type="component" value="Unassembled WGS sequence"/>
</dbReference>
<accession>A0A328YIV0</accession>